<keyword evidence="2" id="KW-0496">Mitochondrion</keyword>
<reference evidence="2" key="1">
    <citation type="journal article" date="2015" name="Parasitol. Int.">
        <title>The complete mitochondrial genome sequence of Southwellina hispida supports monophyly of Palaeacanthocephala (Acanthocephala: Polymorphida).</title>
        <authorList>
            <person name="Gazi M."/>
            <person name="Kim J."/>
            <person name="Park J.K."/>
        </authorList>
    </citation>
    <scope>NUCLEOTIDE SEQUENCE</scope>
</reference>
<dbReference type="GeneID" id="23629310"/>
<organism evidence="2">
    <name type="scientific">Southwellina hispida</name>
    <dbReference type="NCBI Taxonomy" id="449650"/>
    <lineage>
        <taxon>Eukaryota</taxon>
        <taxon>Metazoa</taxon>
        <taxon>Spiralia</taxon>
        <taxon>Lophotrochozoa</taxon>
        <taxon>Acanthocephala</taxon>
        <taxon>Palaeacanthocephala</taxon>
        <taxon>Polymorphida</taxon>
        <taxon>Polymorphidae</taxon>
        <taxon>Southwellina</taxon>
    </lineage>
</organism>
<gene>
    <name evidence="2" type="primary">ND6</name>
</gene>
<dbReference type="AlphaFoldDB" id="A0A0C4MVT2"/>
<feature type="transmembrane region" description="Helical" evidence="1">
    <location>
        <begin position="117"/>
        <end position="139"/>
    </location>
</feature>
<feature type="transmembrane region" description="Helical" evidence="1">
    <location>
        <begin position="7"/>
        <end position="40"/>
    </location>
</feature>
<dbReference type="EMBL" id="KJ869251">
    <property type="protein sequence ID" value="AIO11158.1"/>
    <property type="molecule type" value="Genomic_DNA"/>
</dbReference>
<feature type="transmembrane region" description="Helical" evidence="1">
    <location>
        <begin position="46"/>
        <end position="68"/>
    </location>
</feature>
<feature type="transmembrane region" description="Helical" evidence="1">
    <location>
        <begin position="80"/>
        <end position="97"/>
    </location>
</feature>
<dbReference type="CTD" id="4541"/>
<evidence type="ECO:0000256" key="1">
    <source>
        <dbReference type="SAM" id="Phobius"/>
    </source>
</evidence>
<name>A0A0C4MVT2_9BILA</name>
<proteinExistence type="predicted"/>
<accession>A0A0C4MVT2</accession>
<sequence length="148" mass="15979">MGVLVLLFWIFVSGVVVVNLVSGVWMAVWVAGLVTISLISLYEVSVISWLILGLVYMGGIFILLVYVSGSNTPMKEVKEGGVMVSLGLLVFLVVMMSEGGWKAVFEGGSECMSKGGFMMALLSAPILLLVMVFVNWLMYGHKGAFRSS</sequence>
<geneLocation type="mitochondrion" evidence="2"/>
<keyword evidence="1" id="KW-0472">Membrane</keyword>
<evidence type="ECO:0000313" key="2">
    <source>
        <dbReference type="EMBL" id="AIO11158.1"/>
    </source>
</evidence>
<keyword evidence="1" id="KW-1133">Transmembrane helix</keyword>
<protein>
    <submittedName>
        <fullName evidence="2">ND6 protein</fullName>
    </submittedName>
</protein>
<keyword evidence="1" id="KW-0812">Transmembrane</keyword>
<dbReference type="RefSeq" id="YP_009121981.1">
    <property type="nucleotide sequence ID" value="NC_026516.1"/>
</dbReference>